<reference evidence="2 3" key="1">
    <citation type="submission" date="2020-03" db="EMBL/GenBank/DDBJ databases">
        <title>Complete genome sequence of Monaibacterium sp. ALG8 with diverse plasmids.</title>
        <authorList>
            <person name="Sun C."/>
        </authorList>
    </citation>
    <scope>NUCLEOTIDE SEQUENCE [LARGE SCALE GENOMIC DNA]</scope>
    <source>
        <strain evidence="2 3">ALG8</strain>
    </source>
</reference>
<dbReference type="AlphaFoldDB" id="A0A6G7VLZ6"/>
<keyword evidence="3" id="KW-1185">Reference proteome</keyword>
<gene>
    <name evidence="2" type="ORF">G8E03_09215</name>
</gene>
<keyword evidence="1" id="KW-0812">Transmembrane</keyword>
<organism evidence="2 3">
    <name type="scientific">Pontivivens nitratireducens</name>
    <dbReference type="NCBI Taxonomy" id="2758038"/>
    <lineage>
        <taxon>Bacteria</taxon>
        <taxon>Pseudomonadati</taxon>
        <taxon>Pseudomonadota</taxon>
        <taxon>Alphaproteobacteria</taxon>
        <taxon>Rhodobacterales</taxon>
        <taxon>Paracoccaceae</taxon>
        <taxon>Pontivivens</taxon>
    </lineage>
</organism>
<dbReference type="RefSeq" id="WP_166190917.1">
    <property type="nucleotide sequence ID" value="NZ_CP049811.1"/>
</dbReference>
<evidence type="ECO:0000313" key="2">
    <source>
        <dbReference type="EMBL" id="QIK40930.1"/>
    </source>
</evidence>
<keyword evidence="1" id="KW-1133">Transmembrane helix</keyword>
<dbReference type="KEGG" id="mon:G8E03_09215"/>
<protein>
    <submittedName>
        <fullName evidence="2">YggT family protein</fullName>
    </submittedName>
</protein>
<dbReference type="Proteomes" id="UP000500791">
    <property type="component" value="Chromosome"/>
</dbReference>
<evidence type="ECO:0000313" key="3">
    <source>
        <dbReference type="Proteomes" id="UP000500791"/>
    </source>
</evidence>
<evidence type="ECO:0000256" key="1">
    <source>
        <dbReference type="SAM" id="Phobius"/>
    </source>
</evidence>
<dbReference type="Pfam" id="PF02325">
    <property type="entry name" value="CCB3_YggT"/>
    <property type="match status" value="1"/>
</dbReference>
<dbReference type="GO" id="GO:0016020">
    <property type="term" value="C:membrane"/>
    <property type="evidence" value="ECO:0007669"/>
    <property type="project" value="InterPro"/>
</dbReference>
<keyword evidence="1" id="KW-0472">Membrane</keyword>
<dbReference type="EMBL" id="CP049811">
    <property type="protein sequence ID" value="QIK40930.1"/>
    <property type="molecule type" value="Genomic_DNA"/>
</dbReference>
<feature type="transmembrane region" description="Helical" evidence="1">
    <location>
        <begin position="7"/>
        <end position="29"/>
    </location>
</feature>
<name>A0A6G7VLZ6_9RHOB</name>
<proteinExistence type="predicted"/>
<accession>A0A6G7VLZ6</accession>
<sequence>MTSLLMILLYAVQIAFWIVLAHVIMSWLISFNVVNLQQPFVYQLWSGLNRLLEPVYSRIRGFLPAMGGLDFAPLVVFFILYALRIIITNNLYTI</sequence>
<dbReference type="InterPro" id="IPR003425">
    <property type="entry name" value="CCB3/YggT"/>
</dbReference>
<feature type="transmembrane region" description="Helical" evidence="1">
    <location>
        <begin position="71"/>
        <end position="92"/>
    </location>
</feature>